<evidence type="ECO:0000256" key="3">
    <source>
        <dbReference type="ARBA" id="ARBA00022989"/>
    </source>
</evidence>
<dbReference type="AlphaFoldDB" id="A0A3P8BC20"/>
<dbReference type="PANTHER" id="PTHR24064">
    <property type="entry name" value="SOLUTE CARRIER FAMILY 22 MEMBER"/>
    <property type="match status" value="1"/>
</dbReference>
<dbReference type="Proteomes" id="UP000050761">
    <property type="component" value="Unassembled WGS sequence"/>
</dbReference>
<keyword evidence="4 5" id="KW-0472">Membrane</keyword>
<organism evidence="7">
    <name type="scientific">Heligmosomoides polygyrus</name>
    <name type="common">Parasitic roundworm</name>
    <dbReference type="NCBI Taxonomy" id="6339"/>
    <lineage>
        <taxon>Eukaryota</taxon>
        <taxon>Metazoa</taxon>
        <taxon>Ecdysozoa</taxon>
        <taxon>Nematoda</taxon>
        <taxon>Chromadorea</taxon>
        <taxon>Rhabditida</taxon>
        <taxon>Rhabditina</taxon>
        <taxon>Rhabditomorpha</taxon>
        <taxon>Strongyloidea</taxon>
        <taxon>Heligmosomidae</taxon>
        <taxon>Heligmosomoides</taxon>
    </lineage>
</organism>
<feature type="transmembrane region" description="Helical" evidence="5">
    <location>
        <begin position="20"/>
        <end position="39"/>
    </location>
</feature>
<evidence type="ECO:0000313" key="9">
    <source>
        <dbReference type="WBParaSite" id="HPBE_0002115901-mRNA-1"/>
    </source>
</evidence>
<feature type="transmembrane region" description="Helical" evidence="5">
    <location>
        <begin position="348"/>
        <end position="367"/>
    </location>
</feature>
<dbReference type="Gene3D" id="1.20.1250.20">
    <property type="entry name" value="MFS general substrate transporter like domains"/>
    <property type="match status" value="2"/>
</dbReference>
<evidence type="ECO:0000313" key="8">
    <source>
        <dbReference type="Proteomes" id="UP000050761"/>
    </source>
</evidence>
<keyword evidence="8" id="KW-1185">Reference proteome</keyword>
<name>A0A3P8BC20_HELPZ</name>
<feature type="transmembrane region" description="Helical" evidence="5">
    <location>
        <begin position="122"/>
        <end position="141"/>
    </location>
</feature>
<evidence type="ECO:0000256" key="2">
    <source>
        <dbReference type="ARBA" id="ARBA00022692"/>
    </source>
</evidence>
<dbReference type="InterPro" id="IPR005828">
    <property type="entry name" value="MFS_sugar_transport-like"/>
</dbReference>
<feature type="domain" description="Major facilitator superfamily (MFS) profile" evidence="6">
    <location>
        <begin position="175"/>
        <end position="576"/>
    </location>
</feature>
<feature type="transmembrane region" description="Helical" evidence="5">
    <location>
        <begin position="99"/>
        <end position="116"/>
    </location>
</feature>
<evidence type="ECO:0000259" key="6">
    <source>
        <dbReference type="PROSITE" id="PS50850"/>
    </source>
</evidence>
<reference evidence="7 8" key="1">
    <citation type="submission" date="2018-11" db="EMBL/GenBank/DDBJ databases">
        <authorList>
            <consortium name="Pathogen Informatics"/>
        </authorList>
    </citation>
    <scope>NUCLEOTIDE SEQUENCE [LARGE SCALE GENOMIC DNA]</scope>
</reference>
<reference evidence="9" key="2">
    <citation type="submission" date="2019-09" db="UniProtKB">
        <authorList>
            <consortium name="WormBaseParasite"/>
        </authorList>
    </citation>
    <scope>IDENTIFICATION</scope>
</reference>
<sequence length="576" mass="64960">MTLQVLVSVDTLIPAFSRRVLHQGAQSVVCCCFLVLFFLTMQGYSVSFKTQPLEKGIATLIINVTGTIFIEYTWDACYLCAVESMETSCRASATGTCSLMARVGAIIAPLLTYANIYWPPSLYLAVVLIGVVNLIISYLFLCPAKHTCMYYSVIIKSYSVTELMFYNVNRFYLVVFSTWLLVMFLGSQQIFPIFSNYSPKWKCGVLKLVNLPLTSMSRYLCRFGWICSENTYMMSVFSQLQFFGVLLGTIFFGSLADIYGRKPCSVLAIGIGFSANLMSGFVSSWKFLHVLRLILGLSIGGTLVTVGILITEIILPEQRMVLRGIFNWGIARLMLTTVCMLFPEWRTASTVCAFIVLPSIFIVIFIIPESPTWLHNKGRLDEMREVERYIASFDGEKYKPVQHKKIEHVKTFCEMWHTPGLFRRLIVLWPMWFIAALSSYGNDLNSGSIYGNLYVNQYLFALLITISKWILLAVDTWLPAFSRRLLHQGAQSVVCVCFLTLTIFTIQQYHGVGMLIVNLLGTVFIEYTWDACFLCVIESLETPCRSSGTGSCSLMARIGALSSPIVSRAFHSLFKE</sequence>
<evidence type="ECO:0000256" key="5">
    <source>
        <dbReference type="SAM" id="Phobius"/>
    </source>
</evidence>
<dbReference type="InterPro" id="IPR020846">
    <property type="entry name" value="MFS_dom"/>
</dbReference>
<dbReference type="InterPro" id="IPR005829">
    <property type="entry name" value="Sugar_transporter_CS"/>
</dbReference>
<dbReference type="PROSITE" id="PS50850">
    <property type="entry name" value="MFS"/>
    <property type="match status" value="1"/>
</dbReference>
<keyword evidence="3 5" id="KW-1133">Transmembrane helix</keyword>
<feature type="transmembrane region" description="Helical" evidence="5">
    <location>
        <begin position="325"/>
        <end position="342"/>
    </location>
</feature>
<gene>
    <name evidence="7" type="ORF">HPBE_LOCUS21158</name>
</gene>
<dbReference type="GO" id="GO:0016020">
    <property type="term" value="C:membrane"/>
    <property type="evidence" value="ECO:0007669"/>
    <property type="project" value="UniProtKB-SubCell"/>
</dbReference>
<dbReference type="SUPFAM" id="SSF103473">
    <property type="entry name" value="MFS general substrate transporter"/>
    <property type="match status" value="1"/>
</dbReference>
<dbReference type="GO" id="GO:0022857">
    <property type="term" value="F:transmembrane transporter activity"/>
    <property type="evidence" value="ECO:0007669"/>
    <property type="project" value="InterPro"/>
</dbReference>
<dbReference type="EMBL" id="UZAH01032745">
    <property type="protein sequence ID" value="VDP23602.1"/>
    <property type="molecule type" value="Genomic_DNA"/>
</dbReference>
<accession>A0A3P8BC20</accession>
<proteinExistence type="predicted"/>
<feature type="transmembrane region" description="Helical" evidence="5">
    <location>
        <begin position="421"/>
        <end position="438"/>
    </location>
</feature>
<feature type="transmembrane region" description="Helical" evidence="5">
    <location>
        <begin position="240"/>
        <end position="259"/>
    </location>
</feature>
<dbReference type="InterPro" id="IPR036259">
    <property type="entry name" value="MFS_trans_sf"/>
</dbReference>
<feature type="transmembrane region" description="Helical" evidence="5">
    <location>
        <begin position="171"/>
        <end position="191"/>
    </location>
</feature>
<dbReference type="OrthoDB" id="5296287at2759"/>
<evidence type="ECO:0000313" key="7">
    <source>
        <dbReference type="EMBL" id="VDP23602.1"/>
    </source>
</evidence>
<feature type="transmembrane region" description="Helical" evidence="5">
    <location>
        <begin position="266"/>
        <end position="287"/>
    </location>
</feature>
<feature type="transmembrane region" description="Helical" evidence="5">
    <location>
        <begin position="458"/>
        <end position="478"/>
    </location>
</feature>
<dbReference type="PROSITE" id="PS00217">
    <property type="entry name" value="SUGAR_TRANSPORT_2"/>
    <property type="match status" value="1"/>
</dbReference>
<feature type="transmembrane region" description="Helical" evidence="5">
    <location>
        <begin position="490"/>
        <end position="509"/>
    </location>
</feature>
<feature type="transmembrane region" description="Helical" evidence="5">
    <location>
        <begin position="293"/>
        <end position="313"/>
    </location>
</feature>
<keyword evidence="2 5" id="KW-0812">Transmembrane</keyword>
<comment type="subcellular location">
    <subcellularLocation>
        <location evidence="1">Membrane</location>
        <topology evidence="1">Multi-pass membrane protein</topology>
    </subcellularLocation>
</comment>
<dbReference type="WBParaSite" id="HPBE_0002115901-mRNA-1">
    <property type="protein sequence ID" value="HPBE_0002115901-mRNA-1"/>
    <property type="gene ID" value="HPBE_0002115901"/>
</dbReference>
<protein>
    <submittedName>
        <fullName evidence="9">MFS domain-containing protein</fullName>
    </submittedName>
</protein>
<dbReference type="Pfam" id="PF00083">
    <property type="entry name" value="Sugar_tr"/>
    <property type="match status" value="1"/>
</dbReference>
<evidence type="ECO:0000256" key="1">
    <source>
        <dbReference type="ARBA" id="ARBA00004141"/>
    </source>
</evidence>
<evidence type="ECO:0000256" key="4">
    <source>
        <dbReference type="ARBA" id="ARBA00023136"/>
    </source>
</evidence>